<protein>
    <submittedName>
        <fullName evidence="1">Uncharacterized protein</fullName>
    </submittedName>
</protein>
<name>C0NC37_AJECG</name>
<gene>
    <name evidence="1" type="ORF">HCBG_00683</name>
</gene>
<organism evidence="1 2">
    <name type="scientific">Ajellomyces capsulatus (strain G186AR / H82 / ATCC MYA-2454 / RMSCC 2432)</name>
    <name type="common">Darling's disease fungus</name>
    <name type="synonym">Histoplasma capsulatum</name>
    <dbReference type="NCBI Taxonomy" id="447093"/>
    <lineage>
        <taxon>Eukaryota</taxon>
        <taxon>Fungi</taxon>
        <taxon>Dikarya</taxon>
        <taxon>Ascomycota</taxon>
        <taxon>Pezizomycotina</taxon>
        <taxon>Eurotiomycetes</taxon>
        <taxon>Eurotiomycetidae</taxon>
        <taxon>Onygenales</taxon>
        <taxon>Ajellomycetaceae</taxon>
        <taxon>Histoplasma</taxon>
    </lineage>
</organism>
<proteinExistence type="predicted"/>
<dbReference type="Proteomes" id="UP000001631">
    <property type="component" value="Unassembled WGS sequence"/>
</dbReference>
<sequence>MVGFIYSAGHNKTIQVQEINPELGPGLRKCKRRQVGKTRQSKAYVLHVSCIIHVQMYSWEVGEITAEQMPYITYMPGPLYRTMYLSTCADTGDQKPECIIQNHMQKHSCILVVHASTSALGIQANSETRKGAKSTQKRVPPN</sequence>
<accession>C0NC37</accession>
<evidence type="ECO:0000313" key="2">
    <source>
        <dbReference type="Proteomes" id="UP000001631"/>
    </source>
</evidence>
<dbReference type="HOGENOM" id="CLU_1815242_0_0_1"/>
<dbReference type="InParanoid" id="C0NC37"/>
<dbReference type="GeneID" id="69033700"/>
<evidence type="ECO:0000313" key="1">
    <source>
        <dbReference type="EMBL" id="EEH11228.1"/>
    </source>
</evidence>
<dbReference type="EMBL" id="GG663363">
    <property type="protein sequence ID" value="EEH11228.1"/>
    <property type="molecule type" value="Genomic_DNA"/>
</dbReference>
<dbReference type="RefSeq" id="XP_045291708.1">
    <property type="nucleotide sequence ID" value="XM_045427733.1"/>
</dbReference>
<dbReference type="AlphaFoldDB" id="C0NC37"/>
<reference evidence="1" key="1">
    <citation type="submission" date="2009-02" db="EMBL/GenBank/DDBJ databases">
        <title>The Genome Sequence of Ajellomyces capsulatus strain G186AR.</title>
        <authorList>
            <consortium name="The Broad Institute Genome Sequencing Platform"/>
            <person name="Champion M."/>
            <person name="Cuomo C."/>
            <person name="Ma L.-J."/>
            <person name="Henn M.R."/>
            <person name="Sil A."/>
            <person name="Goldman B."/>
            <person name="Young S.K."/>
            <person name="Kodira C.D."/>
            <person name="Zeng Q."/>
            <person name="Koehrsen M."/>
            <person name="Alvarado L."/>
            <person name="Berlin A."/>
            <person name="Borenstein D."/>
            <person name="Chen Z."/>
            <person name="Engels R."/>
            <person name="Freedman E."/>
            <person name="Gellesch M."/>
            <person name="Goldberg J."/>
            <person name="Griggs A."/>
            <person name="Gujja S."/>
            <person name="Heiman D."/>
            <person name="Hepburn T."/>
            <person name="Howarth C."/>
            <person name="Jen D."/>
            <person name="Larson L."/>
            <person name="Lewis B."/>
            <person name="Mehta T."/>
            <person name="Park D."/>
            <person name="Pearson M."/>
            <person name="Roberts A."/>
            <person name="Saif S."/>
            <person name="Shea T."/>
            <person name="Shenoy N."/>
            <person name="Sisk P."/>
            <person name="Stolte C."/>
            <person name="Sykes S."/>
            <person name="Walk T."/>
            <person name="White J."/>
            <person name="Yandava C."/>
            <person name="Klein B."/>
            <person name="McEwen J.G."/>
            <person name="Puccia R."/>
            <person name="Goldman G.H."/>
            <person name="Felipe M.S."/>
            <person name="Nino-Vega G."/>
            <person name="San-Blas G."/>
            <person name="Taylor J."/>
            <person name="Mendoza L."/>
            <person name="Galagan J."/>
            <person name="Nusbaum C."/>
            <person name="Birren B."/>
        </authorList>
    </citation>
    <scope>NUCLEOTIDE SEQUENCE</scope>
    <source>
        <strain evidence="1">G186AR</strain>
    </source>
</reference>
<keyword evidence="2" id="KW-1185">Reference proteome</keyword>